<organism evidence="1 2">
    <name type="scientific">Aristaeella hokkaidonensis</name>
    <dbReference type="NCBI Taxonomy" id="3046382"/>
    <lineage>
        <taxon>Bacteria</taxon>
        <taxon>Bacillati</taxon>
        <taxon>Bacillota</taxon>
        <taxon>Clostridia</taxon>
        <taxon>Eubacteriales</taxon>
        <taxon>Aristaeellaceae</taxon>
        <taxon>Aristaeella</taxon>
    </lineage>
</organism>
<keyword evidence="1" id="KW-0547">Nucleotide-binding</keyword>
<keyword evidence="1" id="KW-0067">ATP-binding</keyword>
<sequence>MIILALQDVKKSFGTHEVLKSVSFTLQDGERMGLVGVNGSGKSTIMKIIAGLETADSGTVSMQKGLRIGYLAQQGELTGEETVLETLESVFEPQRRMEAELRSLEQEMAESGSDPEALRILGGKYDTLTREFERSNGYGWRSSVQGVLAGLELREFQDMKTGLLSGGERTRLCLGRMLLTEPDLLLLDEPTNHLDLKSIAWLEEYLAAFHGAVLVISHDRYFLDRVCGRMAELLLGNVETYSGNYTEYLEKRTTVYENRMRAWKLQQKEIARQEAIIAMYRRFNKEKSIRIANSKQKRLDMVERLEKPEDESTIRFRFETRRRTGDDVLMTEGLSKGYGDRILFRDLKMHVRAGDRIALIGDNGTGKSTLLQCLIGVEKPDAGVIRWGTGVDLGYYDQHQSELHENKTVLDEVWDRFPRMEQYEVRGALGLFLFTGDEVFEPVSTLSGGEKGRVALTELMLRKDNVLLLDEPTNHLDMDSREALENALSDFPGTIISVSHDRYFINRFAEKVWVLDGNEIKEYLGNYDSYALKVSRDQEPDGSAPQQTRTAMDKEKRRSREEERKLREQKEALKAAEQAIARAEKEAGEMEAELADPEIWKDPDKAAETTRRYNALKDEIERLYEQYDALESSL</sequence>
<evidence type="ECO:0000313" key="1">
    <source>
        <dbReference type="EMBL" id="QUC65902.1"/>
    </source>
</evidence>
<proteinExistence type="predicted"/>
<gene>
    <name evidence="1" type="ORF">JYE49_08400</name>
</gene>
<keyword evidence="2" id="KW-1185">Reference proteome</keyword>
<accession>A0AC61MUT2</accession>
<name>A0AC61MUT2_9FIRM</name>
<dbReference type="Proteomes" id="UP000682782">
    <property type="component" value="Chromosome"/>
</dbReference>
<reference evidence="1" key="1">
    <citation type="submission" date="2021-01" db="EMBL/GenBank/DDBJ databases">
        <title>Complete genome sequence of Clostridiales bacterium R-7.</title>
        <authorList>
            <person name="Mahoney-Kurpe S.C."/>
            <person name="Palevich N."/>
            <person name="Koike S."/>
            <person name="Moon C.D."/>
            <person name="Attwood G.T."/>
        </authorList>
    </citation>
    <scope>NUCLEOTIDE SEQUENCE</scope>
    <source>
        <strain evidence="1">R-7</strain>
    </source>
</reference>
<dbReference type="EMBL" id="CP068393">
    <property type="protein sequence ID" value="QUC65902.1"/>
    <property type="molecule type" value="Genomic_DNA"/>
</dbReference>
<evidence type="ECO:0000313" key="2">
    <source>
        <dbReference type="Proteomes" id="UP000682782"/>
    </source>
</evidence>
<protein>
    <submittedName>
        <fullName evidence="1">ABC-F family ATP-binding cassette domain-containing protein</fullName>
    </submittedName>
</protein>